<name>A0ABN6DBP7_9BURK</name>
<dbReference type="Proteomes" id="UP000824366">
    <property type="component" value="Chromosome"/>
</dbReference>
<gene>
    <name evidence="1" type="ORF">MIZ03_4370</name>
</gene>
<keyword evidence="2" id="KW-1185">Reference proteome</keyword>
<protein>
    <submittedName>
        <fullName evidence="1">Uncharacterized protein</fullName>
    </submittedName>
</protein>
<accession>A0ABN6DBP7</accession>
<organism evidence="1 2">
    <name type="scientific">Rhodoferax lithotrophicus</name>
    <dbReference type="NCBI Taxonomy" id="2798804"/>
    <lineage>
        <taxon>Bacteria</taxon>
        <taxon>Pseudomonadati</taxon>
        <taxon>Pseudomonadota</taxon>
        <taxon>Betaproteobacteria</taxon>
        <taxon>Burkholderiales</taxon>
        <taxon>Comamonadaceae</taxon>
        <taxon>Rhodoferax</taxon>
    </lineage>
</organism>
<evidence type="ECO:0000313" key="2">
    <source>
        <dbReference type="Proteomes" id="UP000824366"/>
    </source>
</evidence>
<proteinExistence type="predicted"/>
<evidence type="ECO:0000313" key="1">
    <source>
        <dbReference type="EMBL" id="BCO29447.1"/>
    </source>
</evidence>
<dbReference type="EMBL" id="AP024238">
    <property type="protein sequence ID" value="BCO29447.1"/>
    <property type="molecule type" value="Genomic_DNA"/>
</dbReference>
<reference evidence="1 2" key="1">
    <citation type="journal article" date="2021" name="Microbiol. Spectr.">
        <title>A Single Bacterium Capable of Oxidation and Reduction of Iron at Circumneutral pH.</title>
        <authorList>
            <person name="Kato S."/>
            <person name="Ohkuma M."/>
        </authorList>
    </citation>
    <scope>NUCLEOTIDE SEQUENCE [LARGE SCALE GENOMIC DNA]</scope>
    <source>
        <strain evidence="1 2">MIZ03</strain>
    </source>
</reference>
<sequence>MQSVDFFRSRIDAMINLSDPLAVLSTRLPWQPN</sequence>